<name>A0A4Z2HTV1_9TELE</name>
<feature type="region of interest" description="Disordered" evidence="1">
    <location>
        <begin position="124"/>
        <end position="145"/>
    </location>
</feature>
<evidence type="ECO:0000256" key="1">
    <source>
        <dbReference type="SAM" id="MobiDB-lite"/>
    </source>
</evidence>
<comment type="caution">
    <text evidence="2">The sequence shown here is derived from an EMBL/GenBank/DDBJ whole genome shotgun (WGS) entry which is preliminary data.</text>
</comment>
<feature type="region of interest" description="Disordered" evidence="1">
    <location>
        <begin position="233"/>
        <end position="254"/>
    </location>
</feature>
<keyword evidence="3" id="KW-1185">Reference proteome</keyword>
<gene>
    <name evidence="2" type="ORF">EYF80_020842</name>
</gene>
<protein>
    <submittedName>
        <fullName evidence="2">Uncharacterized protein</fullName>
    </submittedName>
</protein>
<feature type="compositionally biased region" description="Low complexity" evidence="1">
    <location>
        <begin position="131"/>
        <end position="145"/>
    </location>
</feature>
<dbReference type="AlphaFoldDB" id="A0A4Z2HTV1"/>
<feature type="compositionally biased region" description="Basic and acidic residues" evidence="1">
    <location>
        <begin position="237"/>
        <end position="254"/>
    </location>
</feature>
<sequence>MRTYAAERQMAVGRVTDGKMISDGGCRGWNYKFLARHLDLAVPIGGDKDLAQDDGAVGAVGASAAKSPPAFFLRRRVFLVVELQDIKRGGSNRRFVKTMLSTQKSEPLEGSASLTPRFVYDTENAGRSARSSTSSTTSSSSSSSSQLVSWRSGAAAFTPDRKRLDAFFSDFQSKTANRCWLESQSRPSYSPSPLVAQVAWMYQLRWRRACRPSLSVISAAFIALGRSWRRRQTVTTDESRRSAAVDRADANGHR</sequence>
<reference evidence="2 3" key="1">
    <citation type="submission" date="2019-03" db="EMBL/GenBank/DDBJ databases">
        <title>First draft genome of Liparis tanakae, snailfish: a comprehensive survey of snailfish specific genes.</title>
        <authorList>
            <person name="Kim W."/>
            <person name="Song I."/>
            <person name="Jeong J.-H."/>
            <person name="Kim D."/>
            <person name="Kim S."/>
            <person name="Ryu S."/>
            <person name="Song J.Y."/>
            <person name="Lee S.K."/>
        </authorList>
    </citation>
    <scope>NUCLEOTIDE SEQUENCE [LARGE SCALE GENOMIC DNA]</scope>
    <source>
        <tissue evidence="2">Muscle</tissue>
    </source>
</reference>
<organism evidence="2 3">
    <name type="scientific">Liparis tanakae</name>
    <name type="common">Tanaka's snailfish</name>
    <dbReference type="NCBI Taxonomy" id="230148"/>
    <lineage>
        <taxon>Eukaryota</taxon>
        <taxon>Metazoa</taxon>
        <taxon>Chordata</taxon>
        <taxon>Craniata</taxon>
        <taxon>Vertebrata</taxon>
        <taxon>Euteleostomi</taxon>
        <taxon>Actinopterygii</taxon>
        <taxon>Neopterygii</taxon>
        <taxon>Teleostei</taxon>
        <taxon>Neoteleostei</taxon>
        <taxon>Acanthomorphata</taxon>
        <taxon>Eupercaria</taxon>
        <taxon>Perciformes</taxon>
        <taxon>Cottioidei</taxon>
        <taxon>Cottales</taxon>
        <taxon>Liparidae</taxon>
        <taxon>Liparis</taxon>
    </lineage>
</organism>
<accession>A0A4Z2HTV1</accession>
<evidence type="ECO:0000313" key="2">
    <source>
        <dbReference type="EMBL" id="TNN68981.1"/>
    </source>
</evidence>
<proteinExistence type="predicted"/>
<dbReference type="Proteomes" id="UP000314294">
    <property type="component" value="Unassembled WGS sequence"/>
</dbReference>
<dbReference type="EMBL" id="SRLO01000182">
    <property type="protein sequence ID" value="TNN68981.1"/>
    <property type="molecule type" value="Genomic_DNA"/>
</dbReference>
<evidence type="ECO:0000313" key="3">
    <source>
        <dbReference type="Proteomes" id="UP000314294"/>
    </source>
</evidence>